<dbReference type="KEGG" id="mch:Mchl_1247"/>
<evidence type="ECO:0000313" key="3">
    <source>
        <dbReference type="Proteomes" id="UP000002385"/>
    </source>
</evidence>
<dbReference type="RefSeq" id="WP_015950040.1">
    <property type="nucleotide sequence ID" value="NC_011757.1"/>
</dbReference>
<dbReference type="AlphaFoldDB" id="B7KQ97"/>
<name>B7KQ97_METC4</name>
<reference evidence="2 3" key="2">
    <citation type="journal article" date="2012" name="J. Bacteriol.">
        <title>Complete genome sequences of six strains of the genus Methylobacterium.</title>
        <authorList>
            <person name="Marx C.J."/>
            <person name="Bringel F."/>
            <person name="Chistoserdova L."/>
            <person name="Moulin L."/>
            <person name="Farhan Ul Haque M."/>
            <person name="Fleischman D.E."/>
            <person name="Gruffaz C."/>
            <person name="Jourand P."/>
            <person name="Knief C."/>
            <person name="Lee M.C."/>
            <person name="Muller E.E."/>
            <person name="Nadalig T."/>
            <person name="Peyraud R."/>
            <person name="Roselli S."/>
            <person name="Russ L."/>
            <person name="Goodwin L.A."/>
            <person name="Ivanova N."/>
            <person name="Kyrpides N."/>
            <person name="Lajus A."/>
            <person name="Land M.L."/>
            <person name="Medigue C."/>
            <person name="Mikhailova N."/>
            <person name="Nolan M."/>
            <person name="Woyke T."/>
            <person name="Stolyar S."/>
            <person name="Vorholt J.A."/>
            <person name="Vuilleumier S."/>
        </authorList>
    </citation>
    <scope>NUCLEOTIDE SEQUENCE [LARGE SCALE GENOMIC DNA]</scope>
    <source>
        <strain evidence="3">CM4 / NCIMB 13688</strain>
    </source>
</reference>
<evidence type="ECO:0000256" key="1">
    <source>
        <dbReference type="SAM" id="MobiDB-lite"/>
    </source>
</evidence>
<evidence type="ECO:0000313" key="2">
    <source>
        <dbReference type="EMBL" id="ACK82133.1"/>
    </source>
</evidence>
<proteinExistence type="predicted"/>
<dbReference type="Proteomes" id="UP000002385">
    <property type="component" value="Chromosome"/>
</dbReference>
<dbReference type="HOGENOM" id="CLU_2789100_0_0_5"/>
<organism evidence="2 3">
    <name type="scientific">Methylorubrum extorquens (strain CM4 / NCIMB 13688)</name>
    <name type="common">Methylobacterium extorquens</name>
    <dbReference type="NCBI Taxonomy" id="440085"/>
    <lineage>
        <taxon>Bacteria</taxon>
        <taxon>Pseudomonadati</taxon>
        <taxon>Pseudomonadota</taxon>
        <taxon>Alphaproteobacteria</taxon>
        <taxon>Hyphomicrobiales</taxon>
        <taxon>Methylobacteriaceae</taxon>
        <taxon>Methylorubrum</taxon>
    </lineage>
</organism>
<protein>
    <submittedName>
        <fullName evidence="2">Uncharacterized protein</fullName>
    </submittedName>
</protein>
<sequence length="68" mass="7610">MLAPSHLLPSTDPRSHDSSSSNQLARAFLQQFTQDEHKRLKAGQRSGSYGFEDGPRLDENNDVEQIVV</sequence>
<dbReference type="EMBL" id="CP001298">
    <property type="protein sequence ID" value="ACK82133.1"/>
    <property type="molecule type" value="Genomic_DNA"/>
</dbReference>
<feature type="region of interest" description="Disordered" evidence="1">
    <location>
        <begin position="39"/>
        <end position="68"/>
    </location>
</feature>
<gene>
    <name evidence="2" type="ordered locus">Mchl_1247</name>
</gene>
<reference evidence="3" key="1">
    <citation type="submission" date="2008-12" db="EMBL/GenBank/DDBJ databases">
        <title>Complete sequence of chromosome of Methylobacterium chloromethanicum CM4.</title>
        <authorList>
            <consortium name="US DOE Joint Genome Institute"/>
            <person name="Lucas S."/>
            <person name="Copeland A."/>
            <person name="Lapidus A."/>
            <person name="Glavina del Rio T."/>
            <person name="Dalin E."/>
            <person name="Tice H."/>
            <person name="Bruce D."/>
            <person name="Goodwin L."/>
            <person name="Pitluck S."/>
            <person name="Chertkov O."/>
            <person name="Brettin T."/>
            <person name="Detter J.C."/>
            <person name="Han C."/>
            <person name="Larimer F."/>
            <person name="Land M."/>
            <person name="Hauser L."/>
            <person name="Kyrpides N."/>
            <person name="Mikhailova N."/>
            <person name="Marx C."/>
            <person name="Richardson P."/>
        </authorList>
    </citation>
    <scope>NUCLEOTIDE SEQUENCE [LARGE SCALE GENOMIC DNA]</scope>
    <source>
        <strain evidence="3">CM4 / NCIMB 13688</strain>
    </source>
</reference>
<feature type="region of interest" description="Disordered" evidence="1">
    <location>
        <begin position="1"/>
        <end position="23"/>
    </location>
</feature>
<accession>B7KQ97</accession>